<dbReference type="Pfam" id="PF00691">
    <property type="entry name" value="OmpA"/>
    <property type="match status" value="1"/>
</dbReference>
<keyword evidence="3 4" id="KW-0472">Membrane</keyword>
<dbReference type="InterPro" id="IPR036737">
    <property type="entry name" value="OmpA-like_sf"/>
</dbReference>
<evidence type="ECO:0000256" key="3">
    <source>
        <dbReference type="ARBA" id="ARBA00023136"/>
    </source>
</evidence>
<evidence type="ECO:0000313" key="8">
    <source>
        <dbReference type="EMBL" id="AFH49115.1"/>
    </source>
</evidence>
<dbReference type="SUPFAM" id="SSF110997">
    <property type="entry name" value="Sporulation related repeat"/>
    <property type="match status" value="1"/>
</dbReference>
<comment type="subcellular location">
    <subcellularLocation>
        <location evidence="1">Cell outer membrane</location>
    </subcellularLocation>
</comment>
<feature type="domain" description="OmpA-like" evidence="6">
    <location>
        <begin position="352"/>
        <end position="469"/>
    </location>
</feature>
<dbReference type="GO" id="GO:0005509">
    <property type="term" value="F:calcium ion binding"/>
    <property type="evidence" value="ECO:0007669"/>
    <property type="project" value="InterPro"/>
</dbReference>
<dbReference type="Proteomes" id="UP000007394">
    <property type="component" value="Chromosome"/>
</dbReference>
<evidence type="ECO:0000256" key="1">
    <source>
        <dbReference type="ARBA" id="ARBA00004442"/>
    </source>
</evidence>
<dbReference type="GO" id="GO:0007155">
    <property type="term" value="P:cell adhesion"/>
    <property type="evidence" value="ECO:0007669"/>
    <property type="project" value="InterPro"/>
</dbReference>
<proteinExistence type="predicted"/>
<evidence type="ECO:0000313" key="9">
    <source>
        <dbReference type="Proteomes" id="UP000007394"/>
    </source>
</evidence>
<evidence type="ECO:0000259" key="6">
    <source>
        <dbReference type="PROSITE" id="PS51123"/>
    </source>
</evidence>
<dbReference type="Pfam" id="PF02412">
    <property type="entry name" value="TSP_3"/>
    <property type="match status" value="4"/>
</dbReference>
<feature type="signal peptide" evidence="5">
    <location>
        <begin position="1"/>
        <end position="19"/>
    </location>
</feature>
<feature type="domain" description="SPOR" evidence="7">
    <location>
        <begin position="498"/>
        <end position="570"/>
    </location>
</feature>
<dbReference type="PRINTS" id="PR01021">
    <property type="entry name" value="OMPADOMAIN"/>
</dbReference>
<dbReference type="eggNOG" id="COG3087">
    <property type="taxonomic scope" value="Bacteria"/>
</dbReference>
<feature type="chain" id="PRO_5003624788" evidence="5">
    <location>
        <begin position="20"/>
        <end position="570"/>
    </location>
</feature>
<dbReference type="SUPFAM" id="SSF103088">
    <property type="entry name" value="OmpA-like"/>
    <property type="match status" value="1"/>
</dbReference>
<dbReference type="AlphaFoldDB" id="I0AJF8"/>
<dbReference type="STRING" id="945713.IALB_1405"/>
<dbReference type="SUPFAM" id="SSF103647">
    <property type="entry name" value="TSP type-3 repeat"/>
    <property type="match status" value="1"/>
</dbReference>
<dbReference type="PROSITE" id="PS51123">
    <property type="entry name" value="OMPA_2"/>
    <property type="match status" value="1"/>
</dbReference>
<dbReference type="eggNOG" id="COG2885">
    <property type="taxonomic scope" value="Bacteria"/>
</dbReference>
<dbReference type="Gene3D" id="3.30.1330.60">
    <property type="entry name" value="OmpA-like domain"/>
    <property type="match status" value="1"/>
</dbReference>
<name>I0AJF8_IGNAJ</name>
<evidence type="ECO:0000259" key="7">
    <source>
        <dbReference type="PROSITE" id="PS51724"/>
    </source>
</evidence>
<dbReference type="Gene3D" id="3.30.70.1070">
    <property type="entry name" value="Sporulation related repeat"/>
    <property type="match status" value="1"/>
</dbReference>
<dbReference type="Gene3D" id="4.10.1080.10">
    <property type="entry name" value="TSP type-3 repeat"/>
    <property type="match status" value="1"/>
</dbReference>
<dbReference type="GO" id="GO:0009279">
    <property type="term" value="C:cell outer membrane"/>
    <property type="evidence" value="ECO:0007669"/>
    <property type="project" value="UniProtKB-SubCell"/>
</dbReference>
<evidence type="ECO:0000256" key="4">
    <source>
        <dbReference type="PROSITE-ProRule" id="PRU00473"/>
    </source>
</evidence>
<keyword evidence="9" id="KW-1185">Reference proteome</keyword>
<dbReference type="InterPro" id="IPR006665">
    <property type="entry name" value="OmpA-like"/>
</dbReference>
<dbReference type="InterPro" id="IPR036680">
    <property type="entry name" value="SPOR-like_sf"/>
</dbReference>
<dbReference type="Pfam" id="PF05036">
    <property type="entry name" value="SPOR"/>
    <property type="match status" value="1"/>
</dbReference>
<protein>
    <submittedName>
        <fullName evidence="8">Peptidoglycan-associated outer membrane protein</fullName>
    </submittedName>
</protein>
<gene>
    <name evidence="8" type="ordered locus">IALB_1405</name>
</gene>
<dbReference type="KEGG" id="ial:IALB_1405"/>
<dbReference type="OrthoDB" id="1108826at2"/>
<dbReference type="CDD" id="cd07185">
    <property type="entry name" value="OmpA_C-like"/>
    <property type="match status" value="1"/>
</dbReference>
<dbReference type="InterPro" id="IPR028974">
    <property type="entry name" value="TSP_type-3_rpt"/>
</dbReference>
<dbReference type="HOGENOM" id="CLU_478007_0_0_10"/>
<evidence type="ECO:0000256" key="2">
    <source>
        <dbReference type="ARBA" id="ARBA00022729"/>
    </source>
</evidence>
<dbReference type="PANTHER" id="PTHR30329:SF20">
    <property type="entry name" value="EXPORTED PROTEIN"/>
    <property type="match status" value="1"/>
</dbReference>
<dbReference type="RefSeq" id="WP_014560270.1">
    <property type="nucleotide sequence ID" value="NC_017464.1"/>
</dbReference>
<dbReference type="GO" id="GO:0042834">
    <property type="term" value="F:peptidoglycan binding"/>
    <property type="evidence" value="ECO:0007669"/>
    <property type="project" value="InterPro"/>
</dbReference>
<dbReference type="PANTHER" id="PTHR30329">
    <property type="entry name" value="STATOR ELEMENT OF FLAGELLAR MOTOR COMPLEX"/>
    <property type="match status" value="1"/>
</dbReference>
<dbReference type="EMBL" id="CP003418">
    <property type="protein sequence ID" value="AFH49115.1"/>
    <property type="molecule type" value="Genomic_DNA"/>
</dbReference>
<dbReference type="InterPro" id="IPR007730">
    <property type="entry name" value="SPOR-like_dom"/>
</dbReference>
<evidence type="ECO:0000256" key="5">
    <source>
        <dbReference type="SAM" id="SignalP"/>
    </source>
</evidence>
<reference evidence="8 9" key="1">
    <citation type="journal article" date="2012" name="Front. Microbiol.">
        <title>Complete genome of Ignavibacterium album, a metabolically versatile, flagellated, facultative anaerobe from the phylum Chlorobi.</title>
        <authorList>
            <person name="Liu Z."/>
            <person name="Frigaard N.-U."/>
            <person name="Vogl K."/>
            <person name="Iino T."/>
            <person name="Ohkuma M."/>
            <person name="Overmann J."/>
            <person name="Bryant D.A."/>
        </authorList>
    </citation>
    <scope>NUCLEOTIDE SEQUENCE [LARGE SCALE GENOMIC DNA]</scope>
    <source>
        <strain evidence="9">DSM 19864 / JCM 16511 / NBRC 101810 / Mat9-16</strain>
    </source>
</reference>
<dbReference type="PROSITE" id="PS51724">
    <property type="entry name" value="SPOR"/>
    <property type="match status" value="1"/>
</dbReference>
<organism evidence="8 9">
    <name type="scientific">Ignavibacterium album (strain DSM 19864 / JCM 16511 / NBRC 101810 / Mat9-16)</name>
    <dbReference type="NCBI Taxonomy" id="945713"/>
    <lineage>
        <taxon>Bacteria</taxon>
        <taxon>Pseudomonadati</taxon>
        <taxon>Ignavibacteriota</taxon>
        <taxon>Ignavibacteria</taxon>
        <taxon>Ignavibacteriales</taxon>
        <taxon>Ignavibacteriaceae</taxon>
        <taxon>Ignavibacterium</taxon>
    </lineage>
</organism>
<sequence>MKNYFTLAMLLILISSSFAQYKLGKMTNPLSSKTGLGVEGGVTYTKSDFRNSDVDYFIRALGDYYFSTDEDVIFGITLNGAFGYARSNGRPAYRIVYPPLDEFRTQLIMASGGFSLTLTSLEFVYLYAASRIGWINFQPRDVNGNDLERNKQNKYSPNDWFAQGEVGFKFPVTDFMSFNIAGVMDYIPTDNLDDSPNSITGGSDNDIFFTLTGGFQFYIGGIKDSDGDGVADKFDMCPDTPPAVMVDNFGCPLDSDGDGVPDYKDKCPNTPKNISVGLDGCPLDTDRDGVADYMDLCPNTPEGVVVDSRGCPPDSDEDGVPDYLDLCPNTPVGTEVNKFGCPLEEKVTLPPKEKTEFVLTGAINFEIGKANLLPAAFDELDKIVKVMKDYPETNWKIEGHTDNTGSYQMNKNLSLQRAQSVFDYLVKSGIKSERLKVFGYGPDFPVADNSTETGRALNRRVTISLDDGKGIPQNIKEKLPLNYEYRFDVERNVGGMIFTDGYKYCIQASSWRNKSKAESEAQRLKSQGYNAFVIEANIPDLDGIWYRVRVGFYDSLDEARQVKSRVGIKN</sequence>
<keyword evidence="2 5" id="KW-0732">Signal</keyword>
<dbReference type="InterPro" id="IPR050330">
    <property type="entry name" value="Bact_OuterMem_StrucFunc"/>
</dbReference>
<dbReference type="InterPro" id="IPR006664">
    <property type="entry name" value="OMP_bac"/>
</dbReference>
<accession>I0AJF8</accession>
<dbReference type="PRINTS" id="PR01023">
    <property type="entry name" value="NAFLGMOTY"/>
</dbReference>
<dbReference type="InterPro" id="IPR003367">
    <property type="entry name" value="Thrombospondin_3-like_rpt"/>
</dbReference>